<name>A0ABN8NUK7_9CNID</name>
<dbReference type="PANTHER" id="PTHR33845">
    <property type="entry name" value="C2H2-TYPE DOMAIN-CONTAINING PROTEIN"/>
    <property type="match status" value="1"/>
</dbReference>
<proteinExistence type="predicted"/>
<keyword evidence="2" id="KW-1185">Reference proteome</keyword>
<dbReference type="PANTHER" id="PTHR33845:SF1">
    <property type="entry name" value="C2H2-TYPE DOMAIN-CONTAINING PROTEIN"/>
    <property type="match status" value="1"/>
</dbReference>
<gene>
    <name evidence="1" type="ORF">PLOB_00028903</name>
</gene>
<accession>A0ABN8NUK7</accession>
<evidence type="ECO:0000313" key="1">
    <source>
        <dbReference type="EMBL" id="CAH3121740.1"/>
    </source>
</evidence>
<dbReference type="Proteomes" id="UP001159405">
    <property type="component" value="Unassembled WGS sequence"/>
</dbReference>
<comment type="caution">
    <text evidence="1">The sequence shown here is derived from an EMBL/GenBank/DDBJ whole genome shotgun (WGS) entry which is preliminary data.</text>
</comment>
<dbReference type="EMBL" id="CALNXK010000036">
    <property type="protein sequence ID" value="CAH3121740.1"/>
    <property type="molecule type" value="Genomic_DNA"/>
</dbReference>
<reference evidence="1 2" key="1">
    <citation type="submission" date="2022-05" db="EMBL/GenBank/DDBJ databases">
        <authorList>
            <consortium name="Genoscope - CEA"/>
            <person name="William W."/>
        </authorList>
    </citation>
    <scope>NUCLEOTIDE SEQUENCE [LARGE SCALE GENOMIC DNA]</scope>
</reference>
<sequence>MKFMPVQYREAQSDFFGKRGLSWHVSVCHRKVGGKLESQTFIHILQAGLQDSTVVVSIMDHVLRSLKKQHPEIVRSYFRQDNAGCYHSAQTILSVDILSKRSGIQVNDVDFSDPQGGKGSCDRKAAQIKFHVKTYVNEGHSVTNVRELKQAIESRGGIPGVRVTVVNVHSKNSKSYKLDGISCLNNFKFTNGGFTAFRAYDLGPGKFFPWSSFESVPGNADFAWFEEESEILCRRVVLSQLMMVKAVTPILNQSTLIRLMMVQTRAAEDVRQAK</sequence>
<evidence type="ECO:0000313" key="2">
    <source>
        <dbReference type="Proteomes" id="UP001159405"/>
    </source>
</evidence>
<protein>
    <submittedName>
        <fullName evidence="1">Uncharacterized protein</fullName>
    </submittedName>
</protein>
<organism evidence="1 2">
    <name type="scientific">Porites lobata</name>
    <dbReference type="NCBI Taxonomy" id="104759"/>
    <lineage>
        <taxon>Eukaryota</taxon>
        <taxon>Metazoa</taxon>
        <taxon>Cnidaria</taxon>
        <taxon>Anthozoa</taxon>
        <taxon>Hexacorallia</taxon>
        <taxon>Scleractinia</taxon>
        <taxon>Fungiina</taxon>
        <taxon>Poritidae</taxon>
        <taxon>Porites</taxon>
    </lineage>
</organism>